<evidence type="ECO:0008006" key="8">
    <source>
        <dbReference type="Google" id="ProtNLM"/>
    </source>
</evidence>
<evidence type="ECO:0000256" key="5">
    <source>
        <dbReference type="SAM" id="Phobius"/>
    </source>
</evidence>
<dbReference type="GO" id="GO:0016020">
    <property type="term" value="C:membrane"/>
    <property type="evidence" value="ECO:0007669"/>
    <property type="project" value="UniProtKB-SubCell"/>
</dbReference>
<evidence type="ECO:0000256" key="4">
    <source>
        <dbReference type="ARBA" id="ARBA00023136"/>
    </source>
</evidence>
<feature type="transmembrane region" description="Helical" evidence="5">
    <location>
        <begin position="27"/>
        <end position="49"/>
    </location>
</feature>
<keyword evidence="2 5" id="KW-0812">Transmembrane</keyword>
<dbReference type="Pfam" id="PF13564">
    <property type="entry name" value="DoxX_2"/>
    <property type="match status" value="1"/>
</dbReference>
<dbReference type="EMBL" id="BNJF01000002">
    <property type="protein sequence ID" value="GHO45825.1"/>
    <property type="molecule type" value="Genomic_DNA"/>
</dbReference>
<keyword evidence="4 5" id="KW-0472">Membrane</keyword>
<evidence type="ECO:0000256" key="3">
    <source>
        <dbReference type="ARBA" id="ARBA00022989"/>
    </source>
</evidence>
<dbReference type="InterPro" id="IPR032808">
    <property type="entry name" value="DoxX"/>
</dbReference>
<reference evidence="6" key="1">
    <citation type="submission" date="2020-10" db="EMBL/GenBank/DDBJ databases">
        <title>Taxonomic study of unclassified bacteria belonging to the class Ktedonobacteria.</title>
        <authorList>
            <person name="Yabe S."/>
            <person name="Wang C.M."/>
            <person name="Zheng Y."/>
            <person name="Sakai Y."/>
            <person name="Cavaletti L."/>
            <person name="Monciardini P."/>
            <person name="Donadio S."/>
        </authorList>
    </citation>
    <scope>NUCLEOTIDE SEQUENCE</scope>
    <source>
        <strain evidence="6">SOSP1-1</strain>
    </source>
</reference>
<keyword evidence="7" id="KW-1185">Reference proteome</keyword>
<evidence type="ECO:0000256" key="1">
    <source>
        <dbReference type="ARBA" id="ARBA00004141"/>
    </source>
</evidence>
<evidence type="ECO:0000313" key="6">
    <source>
        <dbReference type="EMBL" id="GHO45825.1"/>
    </source>
</evidence>
<comment type="caution">
    <text evidence="6">The sequence shown here is derived from an EMBL/GenBank/DDBJ whole genome shotgun (WGS) entry which is preliminary data.</text>
</comment>
<accession>A0A8J3I2W1</accession>
<dbReference type="Proteomes" id="UP000612362">
    <property type="component" value="Unassembled WGS sequence"/>
</dbReference>
<feature type="transmembrane region" description="Helical" evidence="5">
    <location>
        <begin position="124"/>
        <end position="144"/>
    </location>
</feature>
<name>A0A8J3I2W1_9CHLR</name>
<proteinExistence type="predicted"/>
<protein>
    <recommendedName>
        <fullName evidence="8">DoxX family protein</fullName>
    </recommendedName>
</protein>
<comment type="subcellular location">
    <subcellularLocation>
        <location evidence="1">Membrane</location>
        <topology evidence="1">Multi-pass membrane protein</topology>
    </subcellularLocation>
</comment>
<dbReference type="AlphaFoldDB" id="A0A8J3I2W1"/>
<sequence>MATDRAWCSIHVPASLPLEKEVEKMNIALWILQALLALFFIWVGGMKLFSPISSLEKSFTWIKETRPFVVRYIGACEALGSLGLILPGVTHILTDLTIVAALGLCLVMIYASIFHAKRKEFSNIIFNSVIFLLAFFVAFGRFALVRF</sequence>
<feature type="transmembrane region" description="Helical" evidence="5">
    <location>
        <begin position="92"/>
        <end position="112"/>
    </location>
</feature>
<evidence type="ECO:0000313" key="7">
    <source>
        <dbReference type="Proteomes" id="UP000612362"/>
    </source>
</evidence>
<organism evidence="6 7">
    <name type="scientific">Ktedonospora formicarum</name>
    <dbReference type="NCBI Taxonomy" id="2778364"/>
    <lineage>
        <taxon>Bacteria</taxon>
        <taxon>Bacillati</taxon>
        <taxon>Chloroflexota</taxon>
        <taxon>Ktedonobacteria</taxon>
        <taxon>Ktedonobacterales</taxon>
        <taxon>Ktedonobacteraceae</taxon>
        <taxon>Ktedonospora</taxon>
    </lineage>
</organism>
<keyword evidence="3 5" id="KW-1133">Transmembrane helix</keyword>
<evidence type="ECO:0000256" key="2">
    <source>
        <dbReference type="ARBA" id="ARBA00022692"/>
    </source>
</evidence>
<gene>
    <name evidence="6" type="ORF">KSX_39880</name>
</gene>